<organism evidence="1 2">
    <name type="scientific">Rheinheimera marina</name>
    <dbReference type="NCBI Taxonomy" id="1774958"/>
    <lineage>
        <taxon>Bacteria</taxon>
        <taxon>Pseudomonadati</taxon>
        <taxon>Pseudomonadota</taxon>
        <taxon>Gammaproteobacteria</taxon>
        <taxon>Chromatiales</taxon>
        <taxon>Chromatiaceae</taxon>
        <taxon>Rheinheimera</taxon>
    </lineage>
</organism>
<name>A0ABV9JPJ9_9GAMM</name>
<keyword evidence="2" id="KW-1185">Reference proteome</keyword>
<dbReference type="Proteomes" id="UP001595962">
    <property type="component" value="Unassembled WGS sequence"/>
</dbReference>
<dbReference type="RefSeq" id="WP_377335047.1">
    <property type="nucleotide sequence ID" value="NZ_JBHSGB010000012.1"/>
</dbReference>
<evidence type="ECO:0000313" key="1">
    <source>
        <dbReference type="EMBL" id="MFC4656198.1"/>
    </source>
</evidence>
<dbReference type="EMBL" id="JBHSGB010000012">
    <property type="protein sequence ID" value="MFC4656198.1"/>
    <property type="molecule type" value="Genomic_DNA"/>
</dbReference>
<sequence length="79" mass="8737">MIKQTPAVFDRFGWYWQPASWLAEMSPADVTAATKKAIDLSPVSRELLASAALNRADAKATRLAMQLMLNSLHTDTTED</sequence>
<accession>A0ABV9JPJ9</accession>
<comment type="caution">
    <text evidence="1">The sequence shown here is derived from an EMBL/GenBank/DDBJ whole genome shotgun (WGS) entry which is preliminary data.</text>
</comment>
<protein>
    <submittedName>
        <fullName evidence="1">Uncharacterized protein</fullName>
    </submittedName>
</protein>
<proteinExistence type="predicted"/>
<reference evidence="2" key="1">
    <citation type="journal article" date="2019" name="Int. J. Syst. Evol. Microbiol.">
        <title>The Global Catalogue of Microorganisms (GCM) 10K type strain sequencing project: providing services to taxonomists for standard genome sequencing and annotation.</title>
        <authorList>
            <consortium name="The Broad Institute Genomics Platform"/>
            <consortium name="The Broad Institute Genome Sequencing Center for Infectious Disease"/>
            <person name="Wu L."/>
            <person name="Ma J."/>
        </authorList>
    </citation>
    <scope>NUCLEOTIDE SEQUENCE [LARGE SCALE GENOMIC DNA]</scope>
    <source>
        <strain evidence="2">DT28</strain>
    </source>
</reference>
<evidence type="ECO:0000313" key="2">
    <source>
        <dbReference type="Proteomes" id="UP001595962"/>
    </source>
</evidence>
<gene>
    <name evidence="1" type="ORF">ACFO3I_14375</name>
</gene>